<dbReference type="AlphaFoldDB" id="A0A1M5Q0I5"/>
<dbReference type="InterPro" id="IPR036271">
    <property type="entry name" value="Tet_transcr_reg_TetR-rel_C_sf"/>
</dbReference>
<dbReference type="Gene3D" id="1.10.357.10">
    <property type="entry name" value="Tetracycline Repressor, domain 2"/>
    <property type="match status" value="1"/>
</dbReference>
<name>A0A1M5Q0I5_9ACTN</name>
<dbReference type="EMBL" id="FQVU01000004">
    <property type="protein sequence ID" value="SHH07528.1"/>
    <property type="molecule type" value="Genomic_DNA"/>
</dbReference>
<evidence type="ECO:0000256" key="2">
    <source>
        <dbReference type="PROSITE-ProRule" id="PRU00335"/>
    </source>
</evidence>
<dbReference type="InterPro" id="IPR001647">
    <property type="entry name" value="HTH_TetR"/>
</dbReference>
<gene>
    <name evidence="4" type="ORF">SAMN05443575_3255</name>
</gene>
<dbReference type="GO" id="GO:0003700">
    <property type="term" value="F:DNA-binding transcription factor activity"/>
    <property type="evidence" value="ECO:0007669"/>
    <property type="project" value="TreeGrafter"/>
</dbReference>
<evidence type="ECO:0000313" key="5">
    <source>
        <dbReference type="Proteomes" id="UP000186132"/>
    </source>
</evidence>
<dbReference type="InterPro" id="IPR041490">
    <property type="entry name" value="KstR2_TetR_C"/>
</dbReference>
<dbReference type="RefSeq" id="WP_073391448.1">
    <property type="nucleotide sequence ID" value="NZ_FQVU01000004.1"/>
</dbReference>
<dbReference type="STRING" id="1206085.SAMN05443575_3255"/>
<dbReference type="Pfam" id="PF17932">
    <property type="entry name" value="TetR_C_24"/>
    <property type="match status" value="1"/>
</dbReference>
<proteinExistence type="predicted"/>
<evidence type="ECO:0000259" key="3">
    <source>
        <dbReference type="PROSITE" id="PS50977"/>
    </source>
</evidence>
<reference evidence="4 5" key="1">
    <citation type="submission" date="2016-11" db="EMBL/GenBank/DDBJ databases">
        <authorList>
            <person name="Jaros S."/>
            <person name="Januszkiewicz K."/>
            <person name="Wedrychowicz H."/>
        </authorList>
    </citation>
    <scope>NUCLEOTIDE SEQUENCE [LARGE SCALE GENOMIC DNA]</scope>
    <source>
        <strain evidence="4 5">DSM 45627</strain>
    </source>
</reference>
<keyword evidence="1 2" id="KW-0238">DNA-binding</keyword>
<dbReference type="SUPFAM" id="SSF48498">
    <property type="entry name" value="Tetracyclin repressor-like, C-terminal domain"/>
    <property type="match status" value="1"/>
</dbReference>
<keyword evidence="5" id="KW-1185">Reference proteome</keyword>
<dbReference type="PANTHER" id="PTHR30055">
    <property type="entry name" value="HTH-TYPE TRANSCRIPTIONAL REGULATOR RUTR"/>
    <property type="match status" value="1"/>
</dbReference>
<dbReference type="GO" id="GO:0000976">
    <property type="term" value="F:transcription cis-regulatory region binding"/>
    <property type="evidence" value="ECO:0007669"/>
    <property type="project" value="TreeGrafter"/>
</dbReference>
<dbReference type="InterPro" id="IPR050109">
    <property type="entry name" value="HTH-type_TetR-like_transc_reg"/>
</dbReference>
<evidence type="ECO:0000313" key="4">
    <source>
        <dbReference type="EMBL" id="SHH07528.1"/>
    </source>
</evidence>
<dbReference type="PROSITE" id="PS50977">
    <property type="entry name" value="HTH_TETR_2"/>
    <property type="match status" value="1"/>
</dbReference>
<feature type="DNA-binding region" description="H-T-H motif" evidence="2">
    <location>
        <begin position="32"/>
        <end position="51"/>
    </location>
</feature>
<dbReference type="SUPFAM" id="SSF46689">
    <property type="entry name" value="Homeodomain-like"/>
    <property type="match status" value="1"/>
</dbReference>
<dbReference type="Proteomes" id="UP000186132">
    <property type="component" value="Unassembled WGS sequence"/>
</dbReference>
<evidence type="ECO:0000256" key="1">
    <source>
        <dbReference type="ARBA" id="ARBA00023125"/>
    </source>
</evidence>
<sequence>MSTPPTAPSPELTAILSAALDLFYESGYHGTSVRDIARRVGLTVPALYYHHENKEALLYALLDTSITEVIARCRAALECAGPAPADRFLQLIECIVLYIASNEKLAAMDAEIRSLGPQNRRRYGAKRRQVEVMLVTCIEDGVASGDFDVTSPAETARALLGMTQAVATWFRPGGRMSARTVARHYVDIAAHTVGAAPGRIAALRCR</sequence>
<dbReference type="PRINTS" id="PR00455">
    <property type="entry name" value="HTHTETR"/>
</dbReference>
<protein>
    <submittedName>
        <fullName evidence="4">Transcriptional regulator, TetR family</fullName>
    </submittedName>
</protein>
<accession>A0A1M5Q0I5</accession>
<dbReference type="Pfam" id="PF00440">
    <property type="entry name" value="TetR_N"/>
    <property type="match status" value="1"/>
</dbReference>
<organism evidence="4 5">
    <name type="scientific">Jatrophihabitans endophyticus</name>
    <dbReference type="NCBI Taxonomy" id="1206085"/>
    <lineage>
        <taxon>Bacteria</taxon>
        <taxon>Bacillati</taxon>
        <taxon>Actinomycetota</taxon>
        <taxon>Actinomycetes</taxon>
        <taxon>Jatrophihabitantales</taxon>
        <taxon>Jatrophihabitantaceae</taxon>
        <taxon>Jatrophihabitans</taxon>
    </lineage>
</organism>
<dbReference type="InterPro" id="IPR009057">
    <property type="entry name" value="Homeodomain-like_sf"/>
</dbReference>
<dbReference type="PANTHER" id="PTHR30055:SF237">
    <property type="entry name" value="TRANSCRIPTIONAL REPRESSOR MCE3R"/>
    <property type="match status" value="1"/>
</dbReference>
<feature type="domain" description="HTH tetR-type" evidence="3">
    <location>
        <begin position="9"/>
        <end position="69"/>
    </location>
</feature>